<reference evidence="3" key="1">
    <citation type="submission" date="2016-11" db="EMBL/GenBank/DDBJ databases">
        <authorList>
            <person name="Varghese N."/>
            <person name="Submissions S."/>
        </authorList>
    </citation>
    <scope>NUCLEOTIDE SEQUENCE [LARGE SCALE GENOMIC DNA]</scope>
    <source>
        <strain evidence="3">DSM 27370</strain>
    </source>
</reference>
<evidence type="ECO:0000313" key="3">
    <source>
        <dbReference type="Proteomes" id="UP000184480"/>
    </source>
</evidence>
<accession>A0A1M5EQV2</accession>
<sequence length="103" mass="11473">MRTKCLLISLVFFFASCGPSTPDAQIYDIQDHTLGLSCKIKNISGGFRTRLDAIVKVKFDDGTTEKTSSCVYDLDAGDVQEAILQVSVANQRKRIISWEIVDR</sequence>
<organism evidence="2 3">
    <name type="scientific">Dysgonomonas macrotermitis</name>
    <dbReference type="NCBI Taxonomy" id="1346286"/>
    <lineage>
        <taxon>Bacteria</taxon>
        <taxon>Pseudomonadati</taxon>
        <taxon>Bacteroidota</taxon>
        <taxon>Bacteroidia</taxon>
        <taxon>Bacteroidales</taxon>
        <taxon>Dysgonomonadaceae</taxon>
        <taxon>Dysgonomonas</taxon>
    </lineage>
</organism>
<dbReference type="PROSITE" id="PS51257">
    <property type="entry name" value="PROKAR_LIPOPROTEIN"/>
    <property type="match status" value="1"/>
</dbReference>
<dbReference type="Proteomes" id="UP000184480">
    <property type="component" value="Unassembled WGS sequence"/>
</dbReference>
<keyword evidence="3" id="KW-1185">Reference proteome</keyword>
<name>A0A1M5EQV2_9BACT</name>
<feature type="chain" id="PRO_5009909904" evidence="1">
    <location>
        <begin position="25"/>
        <end position="103"/>
    </location>
</feature>
<keyword evidence="1" id="KW-0732">Signal</keyword>
<dbReference type="EMBL" id="FQUC01000010">
    <property type="protein sequence ID" value="SHF81599.1"/>
    <property type="molecule type" value="Genomic_DNA"/>
</dbReference>
<proteinExistence type="predicted"/>
<evidence type="ECO:0000256" key="1">
    <source>
        <dbReference type="SAM" id="SignalP"/>
    </source>
</evidence>
<dbReference type="RefSeq" id="WP_062183642.1">
    <property type="nucleotide sequence ID" value="NZ_BBXL01000022.1"/>
</dbReference>
<gene>
    <name evidence="2" type="ORF">SAMN05444362_110113</name>
</gene>
<protein>
    <submittedName>
        <fullName evidence="2">Uncharacterized protein</fullName>
    </submittedName>
</protein>
<evidence type="ECO:0000313" key="2">
    <source>
        <dbReference type="EMBL" id="SHF81599.1"/>
    </source>
</evidence>
<dbReference type="STRING" id="1346286.SAMN05444362_110113"/>
<feature type="signal peptide" evidence="1">
    <location>
        <begin position="1"/>
        <end position="24"/>
    </location>
</feature>
<dbReference type="AlphaFoldDB" id="A0A1M5EQV2"/>